<organism evidence="2 3">
    <name type="scientific">Litchfieldella rifensis</name>
    <dbReference type="NCBI Taxonomy" id="762643"/>
    <lineage>
        <taxon>Bacteria</taxon>
        <taxon>Pseudomonadati</taxon>
        <taxon>Pseudomonadota</taxon>
        <taxon>Gammaproteobacteria</taxon>
        <taxon>Oceanospirillales</taxon>
        <taxon>Halomonadaceae</taxon>
        <taxon>Litchfieldella</taxon>
    </lineage>
</organism>
<dbReference type="Pfam" id="PF13455">
    <property type="entry name" value="MUG113"/>
    <property type="match status" value="1"/>
</dbReference>
<keyword evidence="3" id="KW-1185">Reference proteome</keyword>
<dbReference type="SMART" id="SM00974">
    <property type="entry name" value="T5orf172"/>
    <property type="match status" value="1"/>
</dbReference>
<reference evidence="3" key="1">
    <citation type="journal article" date="2019" name="Int. J. Syst. Evol. Microbiol.">
        <title>The Global Catalogue of Microorganisms (GCM) 10K type strain sequencing project: providing services to taxonomists for standard genome sequencing and annotation.</title>
        <authorList>
            <consortium name="The Broad Institute Genomics Platform"/>
            <consortium name="The Broad Institute Genome Sequencing Center for Infectious Disease"/>
            <person name="Wu L."/>
            <person name="Ma J."/>
        </authorList>
    </citation>
    <scope>NUCLEOTIDE SEQUENCE [LARGE SCALE GENOMIC DNA]</scope>
    <source>
        <strain evidence="3">CECT 7698</strain>
    </source>
</reference>
<name>A0ABV7LIU2_9GAMM</name>
<proteinExistence type="predicted"/>
<dbReference type="RefSeq" id="WP_386770550.1">
    <property type="nucleotide sequence ID" value="NZ_JBHRUG010000001.1"/>
</dbReference>
<dbReference type="InterPro" id="IPR018306">
    <property type="entry name" value="Phage_T5_Orf172_DNA-bd"/>
</dbReference>
<accession>A0ABV7LIU2</accession>
<protein>
    <submittedName>
        <fullName evidence="2">GIY-YIG nuclease family protein</fullName>
    </submittedName>
</protein>
<evidence type="ECO:0000313" key="2">
    <source>
        <dbReference type="EMBL" id="MFC3282116.1"/>
    </source>
</evidence>
<sequence length="125" mass="14563">MTALEVSDWLHVNRSKIYALKHKIGCTEKALESRLAGTERQQTYLEALVQLVASFDCYNLDPRWFECLVHAKLNLQRVNVLLHSLDGSTYRPREWFDVEFETAREVVKRIVDGMIAQYRMDNTTG</sequence>
<dbReference type="EMBL" id="JBHRUG010000001">
    <property type="protein sequence ID" value="MFC3282116.1"/>
    <property type="molecule type" value="Genomic_DNA"/>
</dbReference>
<evidence type="ECO:0000259" key="1">
    <source>
        <dbReference type="SMART" id="SM00974"/>
    </source>
</evidence>
<comment type="caution">
    <text evidence="2">The sequence shown here is derived from an EMBL/GenBank/DDBJ whole genome shotgun (WGS) entry which is preliminary data.</text>
</comment>
<gene>
    <name evidence="2" type="ORF">ACFOEV_00660</name>
</gene>
<dbReference type="Proteomes" id="UP001595579">
    <property type="component" value="Unassembled WGS sequence"/>
</dbReference>
<evidence type="ECO:0000313" key="3">
    <source>
        <dbReference type="Proteomes" id="UP001595579"/>
    </source>
</evidence>
<feature type="domain" description="Bacteriophage T5 Orf172 DNA-binding" evidence="1">
    <location>
        <begin position="16"/>
        <end position="110"/>
    </location>
</feature>